<feature type="non-terminal residue" evidence="1">
    <location>
        <position position="61"/>
    </location>
</feature>
<protein>
    <submittedName>
        <fullName evidence="1">Uncharacterized protein</fullName>
    </submittedName>
</protein>
<organism evidence="1">
    <name type="scientific">Arion vulgaris</name>
    <dbReference type="NCBI Taxonomy" id="1028688"/>
    <lineage>
        <taxon>Eukaryota</taxon>
        <taxon>Metazoa</taxon>
        <taxon>Spiralia</taxon>
        <taxon>Lophotrochozoa</taxon>
        <taxon>Mollusca</taxon>
        <taxon>Gastropoda</taxon>
        <taxon>Heterobranchia</taxon>
        <taxon>Euthyneura</taxon>
        <taxon>Panpulmonata</taxon>
        <taxon>Eupulmonata</taxon>
        <taxon>Stylommatophora</taxon>
        <taxon>Helicina</taxon>
        <taxon>Arionoidea</taxon>
        <taxon>Arionidae</taxon>
        <taxon>Arion</taxon>
    </lineage>
</organism>
<proteinExistence type="predicted"/>
<dbReference type="EMBL" id="HACG01012768">
    <property type="protein sequence ID" value="CEK59633.1"/>
    <property type="molecule type" value="Transcribed_RNA"/>
</dbReference>
<dbReference type="AlphaFoldDB" id="A0A0B6YTQ8"/>
<gene>
    <name evidence="1" type="primary">ORF36964</name>
</gene>
<accession>A0A0B6YTQ8</accession>
<reference evidence="1" key="1">
    <citation type="submission" date="2014-12" db="EMBL/GenBank/DDBJ databases">
        <title>Insight into the proteome of Arion vulgaris.</title>
        <authorList>
            <person name="Aradska J."/>
            <person name="Bulat T."/>
            <person name="Smidak R."/>
            <person name="Sarate P."/>
            <person name="Gangsoo J."/>
            <person name="Sialana F."/>
            <person name="Bilban M."/>
            <person name="Lubec G."/>
        </authorList>
    </citation>
    <scope>NUCLEOTIDE SEQUENCE</scope>
    <source>
        <tissue evidence="1">Skin</tissue>
    </source>
</reference>
<evidence type="ECO:0000313" key="1">
    <source>
        <dbReference type="EMBL" id="CEK59633.1"/>
    </source>
</evidence>
<name>A0A0B6YTQ8_9EUPU</name>
<sequence>MVKLTRQSIICTSRLTYQLPRAAASANFQPGLAMLLLLHLHPRETQVRNQGFPNSYPRPSF</sequence>